<reference evidence="1 2" key="1">
    <citation type="submission" date="2013-12" db="EMBL/GenBank/DDBJ databases">
        <title>Complete genome sequence of Rhizobium etli bv. mimosae IE4771.</title>
        <authorList>
            <person name="Bustos P."/>
            <person name="Santamaria R.I."/>
            <person name="Lozano L."/>
            <person name="Ormeno-Orrillo E."/>
            <person name="Rogel M.A."/>
            <person name="Romero D."/>
            <person name="Cevallos M.A."/>
            <person name="Martinez-Romero E."/>
            <person name="Gonzalez V."/>
        </authorList>
    </citation>
    <scope>NUCLEOTIDE SEQUENCE [LARGE SCALE GENOMIC DNA]</scope>
    <source>
        <strain evidence="1 2">IE4771</strain>
    </source>
</reference>
<dbReference type="EMBL" id="CP006986">
    <property type="protein sequence ID" value="AIC27979.1"/>
    <property type="molecule type" value="Genomic_DNA"/>
</dbReference>
<dbReference type="HOGENOM" id="CLU_2635563_0_0_5"/>
<name>A0A060I2M7_RHIET</name>
<dbReference type="Proteomes" id="UP000027180">
    <property type="component" value="Chromosome"/>
</dbReference>
<evidence type="ECO:0000313" key="1">
    <source>
        <dbReference type="EMBL" id="AIC27979.1"/>
    </source>
</evidence>
<dbReference type="KEGG" id="rei:IE4771_CH02884"/>
<gene>
    <name evidence="1" type="ORF">IE4771_CH02884</name>
</gene>
<organism evidence="1 2">
    <name type="scientific">Rhizobium etli bv. mimosae str. IE4771</name>
    <dbReference type="NCBI Taxonomy" id="1432050"/>
    <lineage>
        <taxon>Bacteria</taxon>
        <taxon>Pseudomonadati</taxon>
        <taxon>Pseudomonadota</taxon>
        <taxon>Alphaproteobacteria</taxon>
        <taxon>Hyphomicrobiales</taxon>
        <taxon>Rhizobiaceae</taxon>
        <taxon>Rhizobium/Agrobacterium group</taxon>
        <taxon>Rhizobium</taxon>
    </lineage>
</organism>
<evidence type="ECO:0000313" key="2">
    <source>
        <dbReference type="Proteomes" id="UP000027180"/>
    </source>
</evidence>
<sequence length="77" mass="8838">MRAHAASGRTRCGGFITLNLRIILSEDRRRLSDYALHFGHAEKSLRLTKEFSPMRWTSLPILFIRPVTPRSQARTGD</sequence>
<dbReference type="AlphaFoldDB" id="A0A060I2M7"/>
<protein>
    <submittedName>
        <fullName evidence="1">Uncharacterized protein</fullName>
    </submittedName>
</protein>
<proteinExistence type="predicted"/>
<accession>A0A060I2M7</accession>